<evidence type="ECO:0000313" key="3">
    <source>
        <dbReference type="Proteomes" id="UP000271573"/>
    </source>
</evidence>
<feature type="transmembrane region" description="Helical" evidence="1">
    <location>
        <begin position="169"/>
        <end position="187"/>
    </location>
</feature>
<gene>
    <name evidence="2" type="ORF">Back2_08340</name>
</gene>
<dbReference type="Proteomes" id="UP000271573">
    <property type="component" value="Chromosome"/>
</dbReference>
<accession>A0A3G9ICA3</accession>
<dbReference type="RefSeq" id="WP_125567018.1">
    <property type="nucleotide sequence ID" value="NZ_AP019307.1"/>
</dbReference>
<keyword evidence="1" id="KW-1133">Transmembrane helix</keyword>
<dbReference type="KEGG" id="nbe:Back2_08340"/>
<feature type="transmembrane region" description="Helical" evidence="1">
    <location>
        <begin position="239"/>
        <end position="258"/>
    </location>
</feature>
<feature type="transmembrane region" description="Helical" evidence="1">
    <location>
        <begin position="12"/>
        <end position="30"/>
    </location>
</feature>
<feature type="transmembrane region" description="Helical" evidence="1">
    <location>
        <begin position="323"/>
        <end position="343"/>
    </location>
</feature>
<evidence type="ECO:0000256" key="1">
    <source>
        <dbReference type="SAM" id="Phobius"/>
    </source>
</evidence>
<name>A0A3G9ICA3_9ACTN</name>
<keyword evidence="1" id="KW-0812">Transmembrane</keyword>
<keyword evidence="1" id="KW-0472">Membrane</keyword>
<dbReference type="EMBL" id="AP019307">
    <property type="protein sequence ID" value="BBH16547.1"/>
    <property type="molecule type" value="Genomic_DNA"/>
</dbReference>
<feature type="transmembrane region" description="Helical" evidence="1">
    <location>
        <begin position="78"/>
        <end position="98"/>
    </location>
</feature>
<reference evidence="2 3" key="1">
    <citation type="submission" date="2018-11" db="EMBL/GenBank/DDBJ databases">
        <title>Complete genome sequence of Nocardioides baekrokdamisoli strain KCTC 39748.</title>
        <authorList>
            <person name="Kang S.W."/>
            <person name="Lee K.C."/>
            <person name="Kim K.K."/>
            <person name="Kim J.S."/>
            <person name="Kim D.S."/>
            <person name="Ko S.H."/>
            <person name="Yang S.H."/>
            <person name="Shin Y.K."/>
            <person name="Lee J.S."/>
        </authorList>
    </citation>
    <scope>NUCLEOTIDE SEQUENCE [LARGE SCALE GENOMIC DNA]</scope>
    <source>
        <strain evidence="2 3">KCTC 39748</strain>
    </source>
</reference>
<evidence type="ECO:0000313" key="2">
    <source>
        <dbReference type="EMBL" id="BBH16547.1"/>
    </source>
</evidence>
<feature type="transmembrane region" description="Helical" evidence="1">
    <location>
        <begin position="264"/>
        <end position="282"/>
    </location>
</feature>
<dbReference type="OrthoDB" id="3683456at2"/>
<feature type="transmembrane region" description="Helical" evidence="1">
    <location>
        <begin position="110"/>
        <end position="128"/>
    </location>
</feature>
<proteinExistence type="predicted"/>
<feature type="transmembrane region" description="Helical" evidence="1">
    <location>
        <begin position="289"/>
        <end position="311"/>
    </location>
</feature>
<keyword evidence="3" id="KW-1185">Reference proteome</keyword>
<protein>
    <submittedName>
        <fullName evidence="2">Uncharacterized protein</fullName>
    </submittedName>
</protein>
<organism evidence="2 3">
    <name type="scientific">Nocardioides baekrokdamisoli</name>
    <dbReference type="NCBI Taxonomy" id="1804624"/>
    <lineage>
        <taxon>Bacteria</taxon>
        <taxon>Bacillati</taxon>
        <taxon>Actinomycetota</taxon>
        <taxon>Actinomycetes</taxon>
        <taxon>Propionibacteriales</taxon>
        <taxon>Nocardioidaceae</taxon>
        <taxon>Nocardioides</taxon>
    </lineage>
</organism>
<dbReference type="AlphaFoldDB" id="A0A3G9ICA3"/>
<sequence>MPTVIGRLLRWWAAVIGLICVNQVLVVAYIDHQWSGDPARAAVGLPGGWFDLARSGPVHALAALIPDPGVFGWSLFRFQALLELPFVMLGYALVAAYASPRAIRWVLSPAALWLTSLSWTATFCWAEIHFRSSWTDVDLVLRIVTAVLTPVLLGRLTRGAAPLVLMEGVRSLAYALLAGLLVAVVVLEIYDSSLLYNSARLPAALAVSALALLVLADVSRRAASVPYPTASVVVAIRHAYEWLVMIFVIPALPIRYALNFGARWVALVCGVVVVAFAAARALEVVRPRLGSVLVGGALATGIALVVVVALRPLVAHLHTYGEVRLGIDAAIGLIVLVGVAAVYDRCRPERS</sequence>
<feature type="transmembrane region" description="Helical" evidence="1">
    <location>
        <begin position="199"/>
        <end position="218"/>
    </location>
</feature>
<feature type="transmembrane region" description="Helical" evidence="1">
    <location>
        <begin position="140"/>
        <end position="157"/>
    </location>
</feature>